<proteinExistence type="predicted"/>
<dbReference type="AlphaFoldDB" id="A0A1G9PLJ7"/>
<dbReference type="STRING" id="1121325.SAMN04515677_104419"/>
<dbReference type="EMBL" id="FNGW01000004">
    <property type="protein sequence ID" value="SDL99732.1"/>
    <property type="molecule type" value="Genomic_DNA"/>
</dbReference>
<dbReference type="Proteomes" id="UP000199068">
    <property type="component" value="Unassembled WGS sequence"/>
</dbReference>
<dbReference type="RefSeq" id="WP_092725858.1">
    <property type="nucleotide sequence ID" value="NZ_FNGW01000004.1"/>
</dbReference>
<keyword evidence="2" id="KW-1185">Reference proteome</keyword>
<sequence>MKLKVYNSWYLLEDYDNIDNILSSEDDYNILNFEKEKYLENNSNIIDCFLENSDRLLFCIIEEQLNCLSEKDKKFIKERTICVNNEWGYNIPKPKHEIPKIRWYEALNKSDTIQILRDDWQFTCAIVHKNREISDAKYILNVDEGDECNILHINEGINGDFFNVVLPKLKILLEDQLQVIDER</sequence>
<organism evidence="1 2">
    <name type="scientific">Romboutsia lituseburensis DSM 797</name>
    <dbReference type="NCBI Taxonomy" id="1121325"/>
    <lineage>
        <taxon>Bacteria</taxon>
        <taxon>Bacillati</taxon>
        <taxon>Bacillota</taxon>
        <taxon>Clostridia</taxon>
        <taxon>Peptostreptococcales</taxon>
        <taxon>Peptostreptococcaceae</taxon>
        <taxon>Romboutsia</taxon>
    </lineage>
</organism>
<accession>A0A1G9PLJ7</accession>
<name>A0A1G9PLJ7_9FIRM</name>
<evidence type="ECO:0000313" key="2">
    <source>
        <dbReference type="Proteomes" id="UP000199068"/>
    </source>
</evidence>
<evidence type="ECO:0000313" key="1">
    <source>
        <dbReference type="EMBL" id="SDL99732.1"/>
    </source>
</evidence>
<reference evidence="1 2" key="1">
    <citation type="submission" date="2016-10" db="EMBL/GenBank/DDBJ databases">
        <authorList>
            <person name="de Groot N.N."/>
        </authorList>
    </citation>
    <scope>NUCLEOTIDE SEQUENCE [LARGE SCALE GENOMIC DNA]</scope>
    <source>
        <strain evidence="1 2">DSM 797</strain>
    </source>
</reference>
<gene>
    <name evidence="1" type="ORF">SAMN04515677_104419</name>
</gene>
<protein>
    <submittedName>
        <fullName evidence="1">Uncharacterized protein</fullName>
    </submittedName>
</protein>